<dbReference type="Pfam" id="PF03466">
    <property type="entry name" value="LysR_substrate"/>
    <property type="match status" value="1"/>
</dbReference>
<dbReference type="Gene3D" id="3.40.190.290">
    <property type="match status" value="1"/>
</dbReference>
<organism evidence="7 8">
    <name type="scientific">Herbaspirillum seropedicae (strain SmR1)</name>
    <dbReference type="NCBI Taxonomy" id="757424"/>
    <lineage>
        <taxon>Bacteria</taxon>
        <taxon>Pseudomonadati</taxon>
        <taxon>Pseudomonadota</taxon>
        <taxon>Betaproteobacteria</taxon>
        <taxon>Burkholderiales</taxon>
        <taxon>Oxalobacteraceae</taxon>
        <taxon>Herbaspirillum</taxon>
    </lineage>
</organism>
<dbReference type="EMBL" id="CP002039">
    <property type="protein sequence ID" value="ADJ62668.1"/>
    <property type="molecule type" value="Genomic_DNA"/>
</dbReference>
<dbReference type="AlphaFoldDB" id="D8J1P7"/>
<keyword evidence="3" id="KW-0238">DNA-binding</keyword>
<dbReference type="InterPro" id="IPR000847">
    <property type="entry name" value="LysR_HTH_N"/>
</dbReference>
<feature type="region of interest" description="Disordered" evidence="5">
    <location>
        <begin position="303"/>
        <end position="322"/>
    </location>
</feature>
<feature type="compositionally biased region" description="Low complexity" evidence="5">
    <location>
        <begin position="307"/>
        <end position="322"/>
    </location>
</feature>
<dbReference type="STRING" id="757424.Hsero_1151"/>
<dbReference type="SUPFAM" id="SSF53850">
    <property type="entry name" value="Periplasmic binding protein-like II"/>
    <property type="match status" value="1"/>
</dbReference>
<feature type="domain" description="HTH lysR-type" evidence="6">
    <location>
        <begin position="3"/>
        <end position="60"/>
    </location>
</feature>
<dbReference type="KEGG" id="hse:Hsero_1151"/>
<dbReference type="HOGENOM" id="CLU_039613_6_0_4"/>
<dbReference type="GO" id="GO:0003700">
    <property type="term" value="F:DNA-binding transcription factor activity"/>
    <property type="evidence" value="ECO:0007669"/>
    <property type="project" value="InterPro"/>
</dbReference>
<dbReference type="InterPro" id="IPR005119">
    <property type="entry name" value="LysR_subst-bd"/>
</dbReference>
<dbReference type="InterPro" id="IPR036390">
    <property type="entry name" value="WH_DNA-bd_sf"/>
</dbReference>
<keyword evidence="8" id="KW-1185">Reference proteome</keyword>
<dbReference type="GeneID" id="29390446"/>
<gene>
    <name evidence="7" type="ordered locus">Hsero_1151</name>
</gene>
<dbReference type="eggNOG" id="COG0583">
    <property type="taxonomic scope" value="Bacteria"/>
</dbReference>
<dbReference type="OrthoDB" id="8437302at2"/>
<accession>D8J1P7</accession>
<keyword evidence="4" id="KW-0804">Transcription</keyword>
<dbReference type="RefSeq" id="WP_013233179.1">
    <property type="nucleotide sequence ID" value="NC_014323.1"/>
</dbReference>
<keyword evidence="2" id="KW-0805">Transcription regulation</keyword>
<proteinExistence type="inferred from homology"/>
<dbReference type="SUPFAM" id="SSF46785">
    <property type="entry name" value="Winged helix' DNA-binding domain"/>
    <property type="match status" value="1"/>
</dbReference>
<comment type="similarity">
    <text evidence="1">Belongs to the LysR transcriptional regulatory family.</text>
</comment>
<evidence type="ECO:0000256" key="4">
    <source>
        <dbReference type="ARBA" id="ARBA00023163"/>
    </source>
</evidence>
<dbReference type="FunFam" id="1.10.10.10:FF:000001">
    <property type="entry name" value="LysR family transcriptional regulator"/>
    <property type="match status" value="1"/>
</dbReference>
<sequence length="322" mass="34450">MSFNLQQLEMFNAIVSAGSLGRAAALLNLTQPALSRAIKRLEESVGGALFERHTKGMHLTVLGQALLPHAMSLQREAQQAREELDAIRGLAKGVIKVGAVGSIASLVLPLAVRGVLDKWPNLRVEIIEGVWDRLVEGLLTHEIDLALSTSGGQTEGVAAIADCCWTDLSYVVAAPDHPLRQQGRIALEQTLGQRWALTPKGTGPYLHVQETFARHGLPMPEIAVESRSVTVLKSLVARCGFIGWMSGPMFDTERQAGVIVALEVAGLDAPRTLTAFRRRQGILPAPAARLLDELRHLTGSLAPTQRAGAASPSATAIAPIFP</sequence>
<evidence type="ECO:0000256" key="1">
    <source>
        <dbReference type="ARBA" id="ARBA00009437"/>
    </source>
</evidence>
<name>D8J1P7_HERSS</name>
<evidence type="ECO:0000313" key="7">
    <source>
        <dbReference type="EMBL" id="ADJ62668.1"/>
    </source>
</evidence>
<dbReference type="PRINTS" id="PR00039">
    <property type="entry name" value="HTHLYSR"/>
</dbReference>
<evidence type="ECO:0000259" key="6">
    <source>
        <dbReference type="PROSITE" id="PS50931"/>
    </source>
</evidence>
<evidence type="ECO:0000256" key="2">
    <source>
        <dbReference type="ARBA" id="ARBA00023015"/>
    </source>
</evidence>
<dbReference type="GO" id="GO:0005829">
    <property type="term" value="C:cytosol"/>
    <property type="evidence" value="ECO:0007669"/>
    <property type="project" value="TreeGrafter"/>
</dbReference>
<dbReference type="InterPro" id="IPR036388">
    <property type="entry name" value="WH-like_DNA-bd_sf"/>
</dbReference>
<dbReference type="Proteomes" id="UP000000329">
    <property type="component" value="Chromosome"/>
</dbReference>
<reference evidence="7 8" key="1">
    <citation type="submission" date="2010-04" db="EMBL/GenBank/DDBJ databases">
        <title>The genome of Herbaspirillum seropedicae SmR1, an endophytic, nitrogen-fixing, plant-growth promoting beta-Proteobacteria.</title>
        <authorList>
            <person name="Pedrosa F.O."/>
            <person name="Monteiro R.A."/>
            <person name="Wassem R."/>
            <person name="Cruz L.M."/>
            <person name="Ayub R.A."/>
            <person name="Colauto N.B."/>
            <person name="Fernandez M.A."/>
            <person name="Fungaro M.H.P."/>
            <person name="Grisard E.C."/>
            <person name="Hungria M."/>
            <person name="Madeira H.M.F."/>
            <person name="Nodari R.O."/>
            <person name="Osaku C.A."/>
            <person name="Petzl-Erler M.L."/>
            <person name="Terenzi H."/>
            <person name="Vieira L.G.E."/>
            <person name="Almeida M.I.M."/>
            <person name="Alves L.R."/>
            <person name="Arantes O.M.N."/>
            <person name="Balsanelli E."/>
            <person name="Barcellos F.G."/>
            <person name="Baura V.A."/>
            <person name="Binde D.R."/>
            <person name="Campo R.J."/>
            <person name="Chubatsu L.S."/>
            <person name="Chueire L.M.O."/>
            <person name="Ciferri R.R."/>
            <person name="Correa L.C."/>
            <person name="da Conceicao Silva J.L."/>
            <person name="Dabul A.N.G."/>
            <person name="Dambros B.P."/>
            <person name="Faoro H."/>
            <person name="Favetti A."/>
            <person name="Friedermann G."/>
            <person name="Furlaneto M.C."/>
            <person name="Gasques L.S."/>
            <person name="Gimenes C.C.T."/>
            <person name="Gioppo N.M.R."/>
            <person name="Glienke-Blanco C."/>
            <person name="Godoy L.P."/>
            <person name="Guerra M.P."/>
            <person name="Karp S."/>
            <person name="Kava-Cordeiro V."/>
            <person name="Margarido V.P."/>
            <person name="Mathioni S.M."/>
            <person name="Menck-Soares M.A."/>
            <person name="Murace N.K."/>
            <person name="Nicolas M.F."/>
            <person name="Oliveira C.E.C."/>
            <person name="Pagnan N.A.B."/>
            <person name="Pamphile J.A."/>
            <person name="Patussi E.V."/>
            <person name="Pereira L.F.P."/>
            <person name="Pereira-Ferrari L."/>
            <person name="Pinto F.G.S."/>
            <person name="Precoma C."/>
            <person name="Prioli A.J."/>
            <person name="Prioli S.M.A.P."/>
            <person name="Raittz R.T."/>
            <person name="Ramos H.J.O."/>
            <person name="Ribeiro E.M.S.F."/>
            <person name="Rigo L.U."/>
            <person name="Rocha C.L.M.S.C."/>
            <person name="Rocha S.N."/>
            <person name="Santos K."/>
            <person name="Satori D."/>
            <person name="Silva A.G."/>
            <person name="Simao R.C.G."/>
            <person name="Soares M.A.M."/>
            <person name="Souza E.M."/>
            <person name="Steffens M.B.R."/>
            <person name="Steindel M."/>
            <person name="Tadra-Sfeir M.Z."/>
            <person name="Takahashi E.K."/>
            <person name="Torres R.A."/>
            <person name="Valle J.S."/>
            <person name="Vernal J.I."/>
            <person name="Vilas-Boas L.A."/>
            <person name="Watanabe M.A.E."/>
            <person name="Weiss V.A."/>
            <person name="Yates M.A."/>
            <person name="Souza E.M."/>
        </authorList>
    </citation>
    <scope>NUCLEOTIDE SEQUENCE [LARGE SCALE GENOMIC DNA]</scope>
    <source>
        <strain evidence="7 8">SmR1</strain>
    </source>
</reference>
<evidence type="ECO:0000256" key="5">
    <source>
        <dbReference type="SAM" id="MobiDB-lite"/>
    </source>
</evidence>
<dbReference type="Pfam" id="PF00126">
    <property type="entry name" value="HTH_1"/>
    <property type="match status" value="1"/>
</dbReference>
<dbReference type="GO" id="GO:0003677">
    <property type="term" value="F:DNA binding"/>
    <property type="evidence" value="ECO:0007669"/>
    <property type="project" value="UniProtKB-KW"/>
</dbReference>
<dbReference type="PANTHER" id="PTHR30419:SF8">
    <property type="entry name" value="NITROGEN ASSIMILATION TRANSCRIPTIONAL ACTIVATOR-RELATED"/>
    <property type="match status" value="1"/>
</dbReference>
<dbReference type="PANTHER" id="PTHR30419">
    <property type="entry name" value="HTH-TYPE TRANSCRIPTIONAL REGULATOR YBHD"/>
    <property type="match status" value="1"/>
</dbReference>
<dbReference type="PROSITE" id="PS50931">
    <property type="entry name" value="HTH_LYSR"/>
    <property type="match status" value="1"/>
</dbReference>
<protein>
    <submittedName>
        <fullName evidence="7">LysR family transcription regulator protein</fullName>
    </submittedName>
</protein>
<evidence type="ECO:0000313" key="8">
    <source>
        <dbReference type="Proteomes" id="UP000000329"/>
    </source>
</evidence>
<evidence type="ECO:0000256" key="3">
    <source>
        <dbReference type="ARBA" id="ARBA00023125"/>
    </source>
</evidence>
<dbReference type="Gene3D" id="1.10.10.10">
    <property type="entry name" value="Winged helix-like DNA-binding domain superfamily/Winged helix DNA-binding domain"/>
    <property type="match status" value="1"/>
</dbReference>
<dbReference type="InterPro" id="IPR050950">
    <property type="entry name" value="HTH-type_LysR_regulators"/>
</dbReference>